<dbReference type="AlphaFoldDB" id="A0A1T3P8D4"/>
<reference evidence="3 4" key="1">
    <citation type="submission" date="2017-03" db="EMBL/GenBank/DDBJ databases">
        <title>Draft genome sequence of Streptomyces scabrisporus NF3, endophyte isolated from Amphipterygium adstringens.</title>
        <authorList>
            <person name="Vazquez M."/>
            <person name="Ceapa C.D."/>
            <person name="Rodriguez Luna D."/>
            <person name="Sanchez Esquivel S."/>
        </authorList>
    </citation>
    <scope>NUCLEOTIDE SEQUENCE [LARGE SCALE GENOMIC DNA]</scope>
    <source>
        <strain evidence="3 4">NF3</strain>
    </source>
</reference>
<organism evidence="3 4">
    <name type="scientific">Embleya scabrispora</name>
    <dbReference type="NCBI Taxonomy" id="159449"/>
    <lineage>
        <taxon>Bacteria</taxon>
        <taxon>Bacillati</taxon>
        <taxon>Actinomycetota</taxon>
        <taxon>Actinomycetes</taxon>
        <taxon>Kitasatosporales</taxon>
        <taxon>Streptomycetaceae</taxon>
        <taxon>Embleya</taxon>
    </lineage>
</organism>
<name>A0A1T3P8D4_9ACTN</name>
<gene>
    <name evidence="3" type="ORF">B4N89_27560</name>
</gene>
<dbReference type="GO" id="GO:0006400">
    <property type="term" value="P:tRNA modification"/>
    <property type="evidence" value="ECO:0007669"/>
    <property type="project" value="InterPro"/>
</dbReference>
<proteinExistence type="predicted"/>
<feature type="compositionally biased region" description="Basic residues" evidence="1">
    <location>
        <begin position="160"/>
        <end position="187"/>
    </location>
</feature>
<sequence>MGGRPGAVAGGEADRRPGGLERPPLPALRRLHPADVQTVRLCGAPSRSAGSGIRGRRHGDRSCRLIRQPNSGRPPLNSAPTNPWHSRSRRGSKAWRNAWARAAGSSRPNAPTRSRSPAPYCAVPLPPDATGPASLGETGRNHVTPTADPFVPFGETRAALRTRRPGRHPDRRHRRPRHRPPRPRRPGGPRCGLRDLGLASGDRRDRRGPGRADVSDSTALGDRMKRHEQATRTVLPARTYTVIRVDGRSFHTYLRGCTKPFDERFMADMDLVAEALCAEISGTVLAYTQSDEVSVLCTDFQAAGTQPWFGGVVAKQTSIAASVATAALNAARPGKRALFDARVFTLPNPIEVANYLIWRQRDAVRNSISMAAQAHIPHKQLHGVNANRMQEILWSRHGINWNDYPDGAKRGRLTRRHTGEREVTWTHRHTGETHTETALRSRWETAAAPHFTTEAGGFLAEAIPPIPRLNTDQETSPDDRPKENP</sequence>
<dbReference type="EMBL" id="MWQN01000001">
    <property type="protein sequence ID" value="OPC85349.1"/>
    <property type="molecule type" value="Genomic_DNA"/>
</dbReference>
<dbReference type="STRING" id="159449.B4N89_27560"/>
<accession>A0A1T3P8D4</accession>
<evidence type="ECO:0000313" key="3">
    <source>
        <dbReference type="EMBL" id="OPC85349.1"/>
    </source>
</evidence>
<feature type="compositionally biased region" description="Polar residues" evidence="1">
    <location>
        <begin position="106"/>
        <end position="115"/>
    </location>
</feature>
<dbReference type="InterPro" id="IPR038469">
    <property type="entry name" value="tRNAHis_GuaTrfase_Thg1_sf"/>
</dbReference>
<dbReference type="GO" id="GO:0008193">
    <property type="term" value="F:tRNA guanylyltransferase activity"/>
    <property type="evidence" value="ECO:0007669"/>
    <property type="project" value="InterPro"/>
</dbReference>
<protein>
    <recommendedName>
        <fullName evidence="2">tRNAHis guanylyltransferase catalytic domain-containing protein</fullName>
    </recommendedName>
</protein>
<dbReference type="Proteomes" id="UP000190037">
    <property type="component" value="Unassembled WGS sequence"/>
</dbReference>
<comment type="caution">
    <text evidence="3">The sequence shown here is derived from an EMBL/GenBank/DDBJ whole genome shotgun (WGS) entry which is preliminary data.</text>
</comment>
<dbReference type="InterPro" id="IPR007537">
    <property type="entry name" value="tRNAHis_GuaTrfase_Thg1"/>
</dbReference>
<feature type="region of interest" description="Disordered" evidence="1">
    <location>
        <begin position="1"/>
        <end position="229"/>
    </location>
</feature>
<dbReference type="Gene3D" id="3.30.70.3000">
    <property type="match status" value="1"/>
</dbReference>
<dbReference type="InterPro" id="IPR024956">
    <property type="entry name" value="tRNAHis_GuaTrfase_cat"/>
</dbReference>
<evidence type="ECO:0000256" key="1">
    <source>
        <dbReference type="SAM" id="MobiDB-lite"/>
    </source>
</evidence>
<dbReference type="GO" id="GO:0000287">
    <property type="term" value="F:magnesium ion binding"/>
    <property type="evidence" value="ECO:0007669"/>
    <property type="project" value="InterPro"/>
</dbReference>
<dbReference type="PANTHER" id="PTHR12729:SF1">
    <property type="entry name" value="TRNAHIS GUANYLYLTRANSFERASE CATALYTIC DOMAIN-CONTAINING PROTEIN"/>
    <property type="match status" value="1"/>
</dbReference>
<dbReference type="Pfam" id="PF04446">
    <property type="entry name" value="Thg1"/>
    <property type="match status" value="1"/>
</dbReference>
<keyword evidence="4" id="KW-1185">Reference proteome</keyword>
<feature type="domain" description="tRNAHis guanylyltransferase catalytic" evidence="2">
    <location>
        <begin position="222"/>
        <end position="347"/>
    </location>
</feature>
<evidence type="ECO:0000313" key="4">
    <source>
        <dbReference type="Proteomes" id="UP000190037"/>
    </source>
</evidence>
<feature type="region of interest" description="Disordered" evidence="1">
    <location>
        <begin position="462"/>
        <end position="485"/>
    </location>
</feature>
<dbReference type="PANTHER" id="PTHR12729">
    <property type="entry name" value="TRNA(HIS) GUANYLYLTRANSFERASE-RELATED"/>
    <property type="match status" value="1"/>
</dbReference>
<evidence type="ECO:0000259" key="2">
    <source>
        <dbReference type="Pfam" id="PF04446"/>
    </source>
</evidence>
<feature type="compositionally biased region" description="Basic and acidic residues" evidence="1">
    <location>
        <begin position="201"/>
        <end position="214"/>
    </location>
</feature>